<gene>
    <name evidence="1" type="ORF">HMPREF1316_2575</name>
</gene>
<organism evidence="1 2">
    <name type="scientific">Olsenella profusa F0195</name>
    <dbReference type="NCBI Taxonomy" id="1125712"/>
    <lineage>
        <taxon>Bacteria</taxon>
        <taxon>Bacillati</taxon>
        <taxon>Actinomycetota</taxon>
        <taxon>Coriobacteriia</taxon>
        <taxon>Coriobacteriales</taxon>
        <taxon>Atopobiaceae</taxon>
        <taxon>Olsenella</taxon>
    </lineage>
</organism>
<protein>
    <submittedName>
        <fullName evidence="1">Uncharacterized protein</fullName>
    </submittedName>
</protein>
<dbReference type="STRING" id="1125712.HMPREF1316_2575"/>
<evidence type="ECO:0000313" key="1">
    <source>
        <dbReference type="EMBL" id="ERL11112.1"/>
    </source>
</evidence>
<evidence type="ECO:0000313" key="2">
    <source>
        <dbReference type="Proteomes" id="UP000016638"/>
    </source>
</evidence>
<comment type="caution">
    <text evidence="1">The sequence shown here is derived from an EMBL/GenBank/DDBJ whole genome shotgun (WGS) entry which is preliminary data.</text>
</comment>
<dbReference type="EMBL" id="AWEZ01000001">
    <property type="protein sequence ID" value="ERL11112.1"/>
    <property type="molecule type" value="Genomic_DNA"/>
</dbReference>
<dbReference type="AlphaFoldDB" id="U2V6X7"/>
<reference evidence="1 2" key="1">
    <citation type="submission" date="2013-08" db="EMBL/GenBank/DDBJ databases">
        <authorList>
            <person name="Durkin A.S."/>
            <person name="Haft D.R."/>
            <person name="McCorrison J."/>
            <person name="Torralba M."/>
            <person name="Gillis M."/>
            <person name="Haft D.H."/>
            <person name="Methe B."/>
            <person name="Sutton G."/>
            <person name="Nelson K.E."/>
        </authorList>
    </citation>
    <scope>NUCLEOTIDE SEQUENCE [LARGE SCALE GENOMIC DNA]</scope>
    <source>
        <strain evidence="1 2">F0195</strain>
    </source>
</reference>
<accession>U2V6X7</accession>
<name>U2V6X7_9ACTN</name>
<sequence>MGAVDSLAALGSRDDAVRMGMTCEGRVRMAAGGARPPRRAAEVG</sequence>
<keyword evidence="2" id="KW-1185">Reference proteome</keyword>
<dbReference type="Proteomes" id="UP000016638">
    <property type="component" value="Unassembled WGS sequence"/>
</dbReference>
<proteinExistence type="predicted"/>